<gene>
    <name evidence="2" type="ORF">V3328_15770</name>
</gene>
<comment type="caution">
    <text evidence="2">The sequence shown here is derived from an EMBL/GenBank/DDBJ whole genome shotgun (WGS) entry which is preliminary data.</text>
</comment>
<accession>A0AAW9RRH5</accession>
<dbReference type="InterPro" id="IPR011969">
    <property type="entry name" value="Clan_AA_Asp_peptidase_C"/>
</dbReference>
<keyword evidence="1" id="KW-0472">Membrane</keyword>
<keyword evidence="2" id="KW-0378">Hydrolase</keyword>
<dbReference type="AlphaFoldDB" id="A0AAW9RRH5"/>
<dbReference type="InterPro" id="IPR001969">
    <property type="entry name" value="Aspartic_peptidase_AS"/>
</dbReference>
<dbReference type="Gene3D" id="2.40.70.10">
    <property type="entry name" value="Acid Proteases"/>
    <property type="match status" value="1"/>
</dbReference>
<dbReference type="Proteomes" id="UP001378188">
    <property type="component" value="Unassembled WGS sequence"/>
</dbReference>
<dbReference type="EC" id="3.4.23.-" evidence="2"/>
<dbReference type="CDD" id="cd05483">
    <property type="entry name" value="retropepsin_like_bacteria"/>
    <property type="match status" value="1"/>
</dbReference>
<keyword evidence="2" id="KW-0645">Protease</keyword>
<evidence type="ECO:0000313" key="3">
    <source>
        <dbReference type="Proteomes" id="UP001378188"/>
    </source>
</evidence>
<sequence>MRHKSLAWIGIGVLALAAVVLALRNSAGTVGGMTNADFGSIATGTALLIVIGGTMLTSRSFRAGAAIRHAVIWLGALLLLITVYSFRFEFAYVTQRVFGELIPGAPIASTDARGRTVVTLRRDASGHFVTRGTIDGAGATFLVDTGASVLTLTDSTASAIGYDTDSLRYSVPVSTANGRTFVAPVSVEVLQIGPLTFRDLRAYVAPPGALDGNLLGVNVLDRLGSYTVRGDEMILTGRT</sequence>
<dbReference type="InterPro" id="IPR021109">
    <property type="entry name" value="Peptidase_aspartic_dom_sf"/>
</dbReference>
<keyword evidence="1" id="KW-0812">Transmembrane</keyword>
<protein>
    <submittedName>
        <fullName evidence="2">TIGR02281 family clan AA aspartic protease</fullName>
        <ecNumber evidence="2">3.4.23.-</ecNumber>
    </submittedName>
</protein>
<feature type="transmembrane region" description="Helical" evidence="1">
    <location>
        <begin position="38"/>
        <end position="58"/>
    </location>
</feature>
<dbReference type="InterPro" id="IPR034122">
    <property type="entry name" value="Retropepsin-like_bacterial"/>
</dbReference>
<evidence type="ECO:0000256" key="1">
    <source>
        <dbReference type="SAM" id="Phobius"/>
    </source>
</evidence>
<organism evidence="2 3">
    <name type="scientific">Microbaculum marinum</name>
    <dbReference type="NCBI Taxonomy" id="1764581"/>
    <lineage>
        <taxon>Bacteria</taxon>
        <taxon>Pseudomonadati</taxon>
        <taxon>Pseudomonadota</taxon>
        <taxon>Alphaproteobacteria</taxon>
        <taxon>Hyphomicrobiales</taxon>
        <taxon>Tepidamorphaceae</taxon>
        <taxon>Microbaculum</taxon>
    </lineage>
</organism>
<proteinExistence type="predicted"/>
<dbReference type="RefSeq" id="WP_340330641.1">
    <property type="nucleotide sequence ID" value="NZ_JAZHOF010000006.1"/>
</dbReference>
<dbReference type="GO" id="GO:0004190">
    <property type="term" value="F:aspartic-type endopeptidase activity"/>
    <property type="evidence" value="ECO:0007669"/>
    <property type="project" value="InterPro"/>
</dbReference>
<evidence type="ECO:0000313" key="2">
    <source>
        <dbReference type="EMBL" id="MEJ8572948.1"/>
    </source>
</evidence>
<feature type="transmembrane region" description="Helical" evidence="1">
    <location>
        <begin position="70"/>
        <end position="88"/>
    </location>
</feature>
<dbReference type="GO" id="GO:0006508">
    <property type="term" value="P:proteolysis"/>
    <property type="evidence" value="ECO:0007669"/>
    <property type="project" value="UniProtKB-KW"/>
</dbReference>
<dbReference type="SUPFAM" id="SSF50630">
    <property type="entry name" value="Acid proteases"/>
    <property type="match status" value="1"/>
</dbReference>
<dbReference type="Pfam" id="PF13975">
    <property type="entry name" value="gag-asp_proteas"/>
    <property type="match status" value="1"/>
</dbReference>
<dbReference type="NCBIfam" id="TIGR02281">
    <property type="entry name" value="clan_AA_DTGA"/>
    <property type="match status" value="1"/>
</dbReference>
<dbReference type="EMBL" id="JAZHOF010000006">
    <property type="protein sequence ID" value="MEJ8572948.1"/>
    <property type="molecule type" value="Genomic_DNA"/>
</dbReference>
<dbReference type="PROSITE" id="PS00141">
    <property type="entry name" value="ASP_PROTEASE"/>
    <property type="match status" value="1"/>
</dbReference>
<keyword evidence="1" id="KW-1133">Transmembrane helix</keyword>
<name>A0AAW9RRH5_9HYPH</name>
<keyword evidence="3" id="KW-1185">Reference proteome</keyword>
<reference evidence="2 3" key="1">
    <citation type="submission" date="2024-02" db="EMBL/GenBank/DDBJ databases">
        <title>Genome analysis and characterization of Microbaculum marinisediminis sp. nov., isolated from marine sediment.</title>
        <authorList>
            <person name="Du Z.-J."/>
            <person name="Ye Y.-Q."/>
            <person name="Zhang Z.-R."/>
            <person name="Yuan S.-M."/>
            <person name="Zhang X.-Y."/>
        </authorList>
    </citation>
    <scope>NUCLEOTIDE SEQUENCE [LARGE SCALE GENOMIC DNA]</scope>
    <source>
        <strain evidence="2 3">SDUM1044001</strain>
    </source>
</reference>